<dbReference type="HOGENOM" id="CLU_081191_0_0_2"/>
<comment type="similarity">
    <text evidence="1">Belongs to the GHMP kinase family. PoK subfamily.</text>
</comment>
<dbReference type="GO" id="GO:0005524">
    <property type="term" value="F:ATP binding"/>
    <property type="evidence" value="ECO:0007669"/>
    <property type="project" value="UniProtKB-KW"/>
</dbReference>
<dbReference type="SUPFAM" id="SSF54211">
    <property type="entry name" value="Ribosomal protein S5 domain 2-like"/>
    <property type="match status" value="1"/>
</dbReference>
<evidence type="ECO:0000313" key="4">
    <source>
        <dbReference type="Proteomes" id="UP000013307"/>
    </source>
</evidence>
<dbReference type="InterPro" id="IPR020568">
    <property type="entry name" value="Ribosomal_Su5_D2-typ_SF"/>
</dbReference>
<keyword evidence="1 3" id="KW-0418">Kinase</keyword>
<accession>N0BJN6</accession>
<comment type="function">
    <text evidence="1">Phosphorylates (R)-pantoate to form (R)-4-phosphopantoate in the CoA biosynthesis pathway.</text>
</comment>
<dbReference type="InterPro" id="IPR014721">
    <property type="entry name" value="Ribsml_uS5_D2-typ_fold_subgr"/>
</dbReference>
<keyword evidence="1" id="KW-0808">Transferase</keyword>
<evidence type="ECO:0000259" key="2">
    <source>
        <dbReference type="Pfam" id="PF00288"/>
    </source>
</evidence>
<keyword evidence="4" id="KW-1185">Reference proteome</keyword>
<evidence type="ECO:0000313" key="3">
    <source>
        <dbReference type="EMBL" id="AGK60360.1"/>
    </source>
</evidence>
<dbReference type="KEGG" id="ast:Asulf_00328"/>
<dbReference type="Proteomes" id="UP000013307">
    <property type="component" value="Chromosome"/>
</dbReference>
<dbReference type="RefSeq" id="WP_015589959.1">
    <property type="nucleotide sequence ID" value="NC_021169.1"/>
</dbReference>
<protein>
    <recommendedName>
        <fullName evidence="1">Pantoate kinase</fullName>
        <shortName evidence="1">PoK</shortName>
        <ecNumber evidence="1">2.7.1.169</ecNumber>
    </recommendedName>
</protein>
<dbReference type="GO" id="GO:0015937">
    <property type="term" value="P:coenzyme A biosynthetic process"/>
    <property type="evidence" value="ECO:0007669"/>
    <property type="project" value="UniProtKB-UniRule"/>
</dbReference>
<dbReference type="UniPathway" id="UPA00241"/>
<gene>
    <name evidence="3" type="ORF">Asulf_00328</name>
</gene>
<keyword evidence="1" id="KW-0067">ATP-binding</keyword>
<dbReference type="PANTHER" id="PTHR42282:SF1">
    <property type="entry name" value="PANTOATE KINASE"/>
    <property type="match status" value="1"/>
</dbReference>
<name>N0BJN6_9EURY</name>
<dbReference type="PIRSF" id="PIRSF016896">
    <property type="entry name" value="GHMP_arc_MJ0969"/>
    <property type="match status" value="1"/>
</dbReference>
<evidence type="ECO:0000256" key="1">
    <source>
        <dbReference type="HAMAP-Rule" id="MF_02223"/>
    </source>
</evidence>
<dbReference type="GeneID" id="15391974"/>
<comment type="catalytic activity">
    <reaction evidence="1">
        <text>(R)-pantoate + ATP = (R)-4-phosphopantoate + ADP + H(+)</text>
        <dbReference type="Rhea" id="RHEA:28246"/>
        <dbReference type="ChEBI" id="CHEBI:15378"/>
        <dbReference type="ChEBI" id="CHEBI:15980"/>
        <dbReference type="ChEBI" id="CHEBI:30616"/>
        <dbReference type="ChEBI" id="CHEBI:61294"/>
        <dbReference type="ChEBI" id="CHEBI:456216"/>
        <dbReference type="EC" id="2.7.1.169"/>
    </reaction>
</comment>
<feature type="domain" description="GHMP kinase N-terminal" evidence="2">
    <location>
        <begin position="57"/>
        <end position="137"/>
    </location>
</feature>
<organism evidence="3 4">
    <name type="scientific">Archaeoglobus sulfaticallidus PM70-1</name>
    <dbReference type="NCBI Taxonomy" id="387631"/>
    <lineage>
        <taxon>Archaea</taxon>
        <taxon>Methanobacteriati</taxon>
        <taxon>Methanobacteriota</taxon>
        <taxon>Archaeoglobi</taxon>
        <taxon>Archaeoglobales</taxon>
        <taxon>Archaeoglobaceae</taxon>
        <taxon>Archaeoglobus</taxon>
    </lineage>
</organism>
<dbReference type="PANTHER" id="PTHR42282">
    <property type="entry name" value="PANTOATE KINASE-RELATED"/>
    <property type="match status" value="1"/>
</dbReference>
<proteinExistence type="inferred from homology"/>
<keyword evidence="1" id="KW-0547">Nucleotide-binding</keyword>
<dbReference type="HAMAP" id="MF_02223">
    <property type="entry name" value="Pantoate_kinase"/>
    <property type="match status" value="1"/>
</dbReference>
<keyword evidence="1" id="KW-0173">Coenzyme A biosynthesis</keyword>
<dbReference type="OrthoDB" id="85822at2157"/>
<dbReference type="InterPro" id="IPR006204">
    <property type="entry name" value="GHMP_kinase_N_dom"/>
</dbReference>
<dbReference type="AlphaFoldDB" id="N0BJN6"/>
<reference evidence="3 4" key="1">
    <citation type="journal article" date="2013" name="Genome Announc.">
        <title>Complete Genome Sequence of the Thermophilic and Facultatively Chemolithoautotrophic Sulfate Reducer Archaeoglobus sulfaticallidus Strain PM70-1T.</title>
        <authorList>
            <person name="Stokke R."/>
            <person name="Hocking W.P."/>
            <person name="Steinsbu B.O."/>
            <person name="Steen I.H."/>
        </authorList>
    </citation>
    <scope>NUCLEOTIDE SEQUENCE [LARGE SCALE GENOMIC DNA]</scope>
    <source>
        <strain evidence="3">PM70-1</strain>
    </source>
</reference>
<dbReference type="EC" id="2.7.1.169" evidence="1"/>
<dbReference type="Pfam" id="PF00288">
    <property type="entry name" value="GHMP_kinases_N"/>
    <property type="match status" value="1"/>
</dbReference>
<sequence>MTFFAPASITAFFSPKISDDPLKSGSTGVGITLSKGVKAELSDDRIRLNGRDFSFPTIELLFEKLGLELKQGLKLESQIPVGCGFGFSGAACLAAAFEINKKMKLKKGYFELTDIVHECEVESRTGLGDVVCQSYGGVVVRKVAGSPSMVKIEKYLFNDDLSFLVIGEIQTSKILRDDEIVQRINRYGEEALKAFLRNPEMENLFRISKEFAVKTGLMDDEVLEIIKDLERQGYLASMVMLGKVVFSNCDVEILKEYGEKTLKARISQVGVVEV</sequence>
<comment type="pathway">
    <text evidence="1">Cofactor biosynthesis; coenzyme A biosynthesis.</text>
</comment>
<dbReference type="STRING" id="387631.Asulf_00328"/>
<dbReference type="Gene3D" id="3.30.230.10">
    <property type="match status" value="1"/>
</dbReference>
<dbReference type="InterPro" id="IPR012043">
    <property type="entry name" value="PoK"/>
</dbReference>
<dbReference type="eggNOG" id="arCOG04263">
    <property type="taxonomic scope" value="Archaea"/>
</dbReference>
<dbReference type="EMBL" id="CP005290">
    <property type="protein sequence ID" value="AGK60360.1"/>
    <property type="molecule type" value="Genomic_DNA"/>
</dbReference>
<dbReference type="GO" id="GO:0016301">
    <property type="term" value="F:kinase activity"/>
    <property type="evidence" value="ECO:0007669"/>
    <property type="project" value="UniProtKB-UniRule"/>
</dbReference>